<keyword evidence="11" id="KW-0732">Signal</keyword>
<evidence type="ECO:0000256" key="1">
    <source>
        <dbReference type="ARBA" id="ARBA00001971"/>
    </source>
</evidence>
<dbReference type="InterPro" id="IPR017972">
    <property type="entry name" value="Cyt_P450_CS"/>
</dbReference>
<dbReference type="GO" id="GO:0004497">
    <property type="term" value="F:monooxygenase activity"/>
    <property type="evidence" value="ECO:0007669"/>
    <property type="project" value="UniProtKB-KW"/>
</dbReference>
<comment type="caution">
    <text evidence="12">The sequence shown here is derived from an EMBL/GenBank/DDBJ whole genome shotgun (WGS) entry which is preliminary data.</text>
</comment>
<dbReference type="AlphaFoldDB" id="A0A286U6U7"/>
<dbReference type="InterPro" id="IPR036396">
    <property type="entry name" value="Cyt_P450_sf"/>
</dbReference>
<dbReference type="PANTHER" id="PTHR46300">
    <property type="entry name" value="P450, PUTATIVE (EUROFUNG)-RELATED-RELATED"/>
    <property type="match status" value="1"/>
</dbReference>
<dbReference type="GO" id="GO:0020037">
    <property type="term" value="F:heme binding"/>
    <property type="evidence" value="ECO:0007669"/>
    <property type="project" value="InterPro"/>
</dbReference>
<protein>
    <submittedName>
        <fullName evidence="12">Cytochrome P450</fullName>
    </submittedName>
</protein>
<dbReference type="InterPro" id="IPR002401">
    <property type="entry name" value="Cyt_P450_E_grp-I"/>
</dbReference>
<dbReference type="InterPro" id="IPR001128">
    <property type="entry name" value="Cyt_P450"/>
</dbReference>
<dbReference type="EMBL" id="NBII01000010">
    <property type="protein sequence ID" value="PAV15295.1"/>
    <property type="molecule type" value="Genomic_DNA"/>
</dbReference>
<dbReference type="PROSITE" id="PS00086">
    <property type="entry name" value="CYTOCHROME_P450"/>
    <property type="match status" value="1"/>
</dbReference>
<evidence type="ECO:0000256" key="2">
    <source>
        <dbReference type="ARBA" id="ARBA00005179"/>
    </source>
</evidence>
<keyword evidence="6 10" id="KW-0560">Oxidoreductase</keyword>
<sequence length="514" mass="58785">MITYLVLSLVVSALILGILGKCTRRINTVHYPPGPKGLPILGNLLDMPTSEESWLIASEWKKKYGEMIYLEALGKRVLFLNSYKAATDLMEKHSQVCSSRPSSSMGDLLKWYWFVVFMPYGDKWRSHRRCLHHLLDRDEIVRYHERQEFDARKLLAGLAESPEQFLLHIRRTIASTIMMVTYGHEVEEDEDKDQYVSLAKQYLDLIQEAAIPGAFLVDLIPLLKCIPSWFPGARFQRLANKGYNLSQEMRSKPYNDMKTKVLNGTSRPSMISKLIEENRKEDGMVANEEMFRNVAGVMYAAGAGLTVSSIETFFLAMVLYPEVQKRAHEELDRVIGNDRLPSIQDRESLPYINAICKELMRWQPVTPLGLPHVLTENVELNGYFIPKDTVVMANIWELLHDSDEYTEPGAFMPERFLPSQDDNKKLPRDPCKVAFGFGRRICPGRHMAMNTVFIIVSSVLSAFKFEKAIGPDGKPIVPEAQYIPEFSRHPVPFKCAIKPRGDRVINLIHQSLDF</sequence>
<proteinExistence type="inferred from homology"/>
<dbReference type="PRINTS" id="PR00463">
    <property type="entry name" value="EP450I"/>
</dbReference>
<dbReference type="SUPFAM" id="SSF48264">
    <property type="entry name" value="Cytochrome P450"/>
    <property type="match status" value="1"/>
</dbReference>
<keyword evidence="4 9" id="KW-0349">Heme</keyword>
<evidence type="ECO:0000313" key="13">
    <source>
        <dbReference type="Proteomes" id="UP000217199"/>
    </source>
</evidence>
<comment type="cofactor">
    <cofactor evidence="1 9">
        <name>heme</name>
        <dbReference type="ChEBI" id="CHEBI:30413"/>
    </cofactor>
</comment>
<dbReference type="Gene3D" id="1.10.630.10">
    <property type="entry name" value="Cytochrome P450"/>
    <property type="match status" value="1"/>
</dbReference>
<dbReference type="PANTHER" id="PTHR46300:SF7">
    <property type="entry name" value="P450, PUTATIVE (EUROFUNG)-RELATED"/>
    <property type="match status" value="1"/>
</dbReference>
<dbReference type="InterPro" id="IPR050364">
    <property type="entry name" value="Cytochrome_P450_fung"/>
</dbReference>
<dbReference type="Pfam" id="PF00067">
    <property type="entry name" value="p450"/>
    <property type="match status" value="1"/>
</dbReference>
<dbReference type="GO" id="GO:0005506">
    <property type="term" value="F:iron ion binding"/>
    <property type="evidence" value="ECO:0007669"/>
    <property type="project" value="InterPro"/>
</dbReference>
<evidence type="ECO:0000256" key="9">
    <source>
        <dbReference type="PIRSR" id="PIRSR602401-1"/>
    </source>
</evidence>
<feature type="binding site" description="axial binding residue" evidence="9">
    <location>
        <position position="442"/>
    </location>
    <ligand>
        <name>heme</name>
        <dbReference type="ChEBI" id="CHEBI:30413"/>
    </ligand>
    <ligandPart>
        <name>Fe</name>
        <dbReference type="ChEBI" id="CHEBI:18248"/>
    </ligandPart>
</feature>
<reference evidence="12 13" key="1">
    <citation type="journal article" date="2017" name="Mol. Ecol.">
        <title>Comparative and population genomic landscape of Phellinus noxius: A hypervariable fungus causing root rot in trees.</title>
        <authorList>
            <person name="Chung C.L."/>
            <person name="Lee T.J."/>
            <person name="Akiba M."/>
            <person name="Lee H.H."/>
            <person name="Kuo T.H."/>
            <person name="Liu D."/>
            <person name="Ke H.M."/>
            <person name="Yokoi T."/>
            <person name="Roa M.B."/>
            <person name="Lu M.J."/>
            <person name="Chang Y.Y."/>
            <person name="Ann P.J."/>
            <person name="Tsai J.N."/>
            <person name="Chen C.Y."/>
            <person name="Tzean S.S."/>
            <person name="Ota Y."/>
            <person name="Hattori T."/>
            <person name="Sahashi N."/>
            <person name="Liou R.F."/>
            <person name="Kikuchi T."/>
            <person name="Tsai I.J."/>
        </authorList>
    </citation>
    <scope>NUCLEOTIDE SEQUENCE [LARGE SCALE GENOMIC DNA]</scope>
    <source>
        <strain evidence="12 13">FFPRI411160</strain>
    </source>
</reference>
<evidence type="ECO:0000256" key="11">
    <source>
        <dbReference type="SAM" id="SignalP"/>
    </source>
</evidence>
<keyword evidence="7 9" id="KW-0408">Iron</keyword>
<keyword evidence="5 9" id="KW-0479">Metal-binding</keyword>
<name>A0A286U6U7_9AGAM</name>
<comment type="pathway">
    <text evidence="2">Secondary metabolite biosynthesis.</text>
</comment>
<gene>
    <name evidence="12" type="ORF">PNOK_0905600</name>
</gene>
<evidence type="ECO:0000256" key="4">
    <source>
        <dbReference type="ARBA" id="ARBA00022617"/>
    </source>
</evidence>
<evidence type="ECO:0000313" key="12">
    <source>
        <dbReference type="EMBL" id="PAV15295.1"/>
    </source>
</evidence>
<feature type="signal peptide" evidence="11">
    <location>
        <begin position="1"/>
        <end position="20"/>
    </location>
</feature>
<dbReference type="InParanoid" id="A0A286U6U7"/>
<keyword evidence="13" id="KW-1185">Reference proteome</keyword>
<feature type="chain" id="PRO_5013951220" evidence="11">
    <location>
        <begin position="21"/>
        <end position="514"/>
    </location>
</feature>
<comment type="similarity">
    <text evidence="3 10">Belongs to the cytochrome P450 family.</text>
</comment>
<dbReference type="GO" id="GO:0016705">
    <property type="term" value="F:oxidoreductase activity, acting on paired donors, with incorporation or reduction of molecular oxygen"/>
    <property type="evidence" value="ECO:0007669"/>
    <property type="project" value="InterPro"/>
</dbReference>
<organism evidence="12 13">
    <name type="scientific">Pyrrhoderma noxium</name>
    <dbReference type="NCBI Taxonomy" id="2282107"/>
    <lineage>
        <taxon>Eukaryota</taxon>
        <taxon>Fungi</taxon>
        <taxon>Dikarya</taxon>
        <taxon>Basidiomycota</taxon>
        <taxon>Agaricomycotina</taxon>
        <taxon>Agaricomycetes</taxon>
        <taxon>Hymenochaetales</taxon>
        <taxon>Hymenochaetaceae</taxon>
        <taxon>Pyrrhoderma</taxon>
    </lineage>
</organism>
<evidence type="ECO:0000256" key="7">
    <source>
        <dbReference type="ARBA" id="ARBA00023004"/>
    </source>
</evidence>
<dbReference type="CDD" id="cd11065">
    <property type="entry name" value="CYP64-like"/>
    <property type="match status" value="1"/>
</dbReference>
<dbReference type="OrthoDB" id="2789670at2759"/>
<keyword evidence="8 10" id="KW-0503">Monooxygenase</keyword>
<evidence type="ECO:0000256" key="5">
    <source>
        <dbReference type="ARBA" id="ARBA00022723"/>
    </source>
</evidence>
<dbReference type="Proteomes" id="UP000217199">
    <property type="component" value="Unassembled WGS sequence"/>
</dbReference>
<accession>A0A286U6U7</accession>
<evidence type="ECO:0000256" key="10">
    <source>
        <dbReference type="RuleBase" id="RU000461"/>
    </source>
</evidence>
<evidence type="ECO:0000256" key="8">
    <source>
        <dbReference type="ARBA" id="ARBA00023033"/>
    </source>
</evidence>
<evidence type="ECO:0000256" key="3">
    <source>
        <dbReference type="ARBA" id="ARBA00010617"/>
    </source>
</evidence>
<evidence type="ECO:0000256" key="6">
    <source>
        <dbReference type="ARBA" id="ARBA00023002"/>
    </source>
</evidence>
<dbReference type="STRING" id="2282107.A0A286U6U7"/>